<evidence type="ECO:0000259" key="1">
    <source>
        <dbReference type="Pfam" id="PF02470"/>
    </source>
</evidence>
<feature type="domain" description="Mce/MlaD" evidence="1">
    <location>
        <begin position="31"/>
        <end position="105"/>
    </location>
</feature>
<dbReference type="RefSeq" id="WP_185060860.1">
    <property type="nucleotide sequence ID" value="NZ_BAABJP010000029.1"/>
</dbReference>
<comment type="caution">
    <text evidence="3">The sequence shown here is derived from an EMBL/GenBank/DDBJ whole genome shotgun (WGS) entry which is preliminary data.</text>
</comment>
<dbReference type="Proteomes" id="UP001428817">
    <property type="component" value="Unassembled WGS sequence"/>
</dbReference>
<dbReference type="InterPro" id="IPR003399">
    <property type="entry name" value="Mce/MlaD"/>
</dbReference>
<dbReference type="PANTHER" id="PTHR33371">
    <property type="entry name" value="INTERMEMBRANE PHOSPHOLIPID TRANSPORT SYSTEM BINDING PROTEIN MLAD-RELATED"/>
    <property type="match status" value="1"/>
</dbReference>
<protein>
    <recommendedName>
        <fullName evidence="5">Mammalian cell entry protein</fullName>
    </recommendedName>
</protein>
<evidence type="ECO:0000313" key="3">
    <source>
        <dbReference type="EMBL" id="GAA5163081.1"/>
    </source>
</evidence>
<accession>A0ABP9QJU5</accession>
<feature type="domain" description="Mammalian cell entry C-terminal" evidence="2">
    <location>
        <begin position="112"/>
        <end position="289"/>
    </location>
</feature>
<reference evidence="4" key="1">
    <citation type="journal article" date="2019" name="Int. J. Syst. Evol. Microbiol.">
        <title>The Global Catalogue of Microorganisms (GCM) 10K type strain sequencing project: providing services to taxonomists for standard genome sequencing and annotation.</title>
        <authorList>
            <consortium name="The Broad Institute Genomics Platform"/>
            <consortium name="The Broad Institute Genome Sequencing Center for Infectious Disease"/>
            <person name="Wu L."/>
            <person name="Ma J."/>
        </authorList>
    </citation>
    <scope>NUCLEOTIDE SEQUENCE [LARGE SCALE GENOMIC DNA]</scope>
    <source>
        <strain evidence="4">JCM 18303</strain>
    </source>
</reference>
<sequence>MSPLVRRLAAGLAVALLAAIAWVGSGFLARPVHVTAYFDRASGLHPGSKVTVLGVRVGTVESVTPAGDPVAVRLSYDRNRKVPADAMAVIVAPSLVAGRYVQLAPVYRGGPTLADGATIPLERTAVPVEWDQIKEQLVRLAGSLGPDSAHPRGALNDVIRGASGALSGNGAALRDSMTQLSRATGALARDGGNLFATVRNLNDVVAALNHNSDQVRGFSAQLAGVASVLADNRRQLAQVLASSDAALVDITSIVHDNKQQLGTSVDGLASLARQLADNQVNLANTLHLLPGMLGNFYNAYDPVSGGFAGRVSLTLFANLADSSCQSAYSLGMPLGRCRALLSPLLDRFNSEGLVRANPLVQNGAANQQGGGR</sequence>
<organism evidence="3 4">
    <name type="scientific">Pseudonocardia eucalypti</name>
    <dbReference type="NCBI Taxonomy" id="648755"/>
    <lineage>
        <taxon>Bacteria</taxon>
        <taxon>Bacillati</taxon>
        <taxon>Actinomycetota</taxon>
        <taxon>Actinomycetes</taxon>
        <taxon>Pseudonocardiales</taxon>
        <taxon>Pseudonocardiaceae</taxon>
        <taxon>Pseudonocardia</taxon>
    </lineage>
</organism>
<proteinExistence type="predicted"/>
<dbReference type="Pfam" id="PF11887">
    <property type="entry name" value="Mce4_CUP1"/>
    <property type="match status" value="1"/>
</dbReference>
<dbReference type="InterPro" id="IPR005693">
    <property type="entry name" value="Mce"/>
</dbReference>
<dbReference type="PANTHER" id="PTHR33371:SF4">
    <property type="entry name" value="INTERMEMBRANE PHOSPHOLIPID TRANSPORT SYSTEM BINDING PROTEIN MLAD"/>
    <property type="match status" value="1"/>
</dbReference>
<name>A0ABP9QJU5_9PSEU</name>
<dbReference type="NCBIfam" id="TIGR00996">
    <property type="entry name" value="Mtu_fam_mce"/>
    <property type="match status" value="1"/>
</dbReference>
<evidence type="ECO:0000259" key="2">
    <source>
        <dbReference type="Pfam" id="PF11887"/>
    </source>
</evidence>
<dbReference type="InterPro" id="IPR052336">
    <property type="entry name" value="MlaD_Phospholipid_Transporter"/>
</dbReference>
<keyword evidence="4" id="KW-1185">Reference proteome</keyword>
<dbReference type="InterPro" id="IPR024516">
    <property type="entry name" value="Mce_C"/>
</dbReference>
<evidence type="ECO:0008006" key="5">
    <source>
        <dbReference type="Google" id="ProtNLM"/>
    </source>
</evidence>
<gene>
    <name evidence="3" type="ORF">GCM10023321_49410</name>
</gene>
<evidence type="ECO:0000313" key="4">
    <source>
        <dbReference type="Proteomes" id="UP001428817"/>
    </source>
</evidence>
<dbReference type="Pfam" id="PF02470">
    <property type="entry name" value="MlaD"/>
    <property type="match status" value="1"/>
</dbReference>
<dbReference type="EMBL" id="BAABJP010000029">
    <property type="protein sequence ID" value="GAA5163081.1"/>
    <property type="molecule type" value="Genomic_DNA"/>
</dbReference>